<proteinExistence type="inferred from homology"/>
<keyword evidence="3" id="KW-1185">Reference proteome</keyword>
<comment type="caution">
    <text evidence="2">The sequence shown here is derived from an EMBL/GenBank/DDBJ whole genome shotgun (WGS) entry which is preliminary data.</text>
</comment>
<evidence type="ECO:0000256" key="1">
    <source>
        <dbReference type="ARBA" id="ARBA00007189"/>
    </source>
</evidence>
<accession>A0A949TYW0</accession>
<dbReference type="Proteomes" id="UP000694308">
    <property type="component" value="Unassembled WGS sequence"/>
</dbReference>
<dbReference type="EMBL" id="JAEEGC010000113">
    <property type="protein sequence ID" value="MBV7275168.1"/>
    <property type="molecule type" value="Genomic_DNA"/>
</dbReference>
<dbReference type="AlphaFoldDB" id="A0A949TYW0"/>
<name>A0A949TYW0_9CLOT</name>
<protein>
    <submittedName>
        <fullName evidence="2">DUF2325 domain-containing protein</fullName>
    </submittedName>
</protein>
<sequence length="103" mass="11877">MSILLVGGDRLGNIREKLIESGFKNIEHVSGRKNSDKKIKIPEKTDLVLVLVDYVGHTLTEFVKKESKRTGTKIAFSKRSWTHMEKTIQEYIKEISYARKDLI</sequence>
<dbReference type="InterPro" id="IPR016772">
    <property type="entry name" value="UCP020408"/>
</dbReference>
<evidence type="ECO:0000313" key="2">
    <source>
        <dbReference type="EMBL" id="MBV7275168.1"/>
    </source>
</evidence>
<dbReference type="PIRSF" id="PIRSF020408">
    <property type="entry name" value="UCP020408"/>
    <property type="match status" value="1"/>
</dbReference>
<organism evidence="2 3">
    <name type="scientific">Clostridium thailandense</name>
    <dbReference type="NCBI Taxonomy" id="2794346"/>
    <lineage>
        <taxon>Bacteria</taxon>
        <taxon>Bacillati</taxon>
        <taxon>Bacillota</taxon>
        <taxon>Clostridia</taxon>
        <taxon>Eubacteriales</taxon>
        <taxon>Clostridiaceae</taxon>
        <taxon>Clostridium</taxon>
    </lineage>
</organism>
<reference evidence="2" key="1">
    <citation type="submission" date="2020-12" db="EMBL/GenBank/DDBJ databases">
        <title>Clostridium thailandense sp. nov., a novel acetogenic bacterium isolated from peat land soil in Thailand.</title>
        <authorList>
            <person name="Chaikitkaew S."/>
            <person name="Birkeland N.K."/>
        </authorList>
    </citation>
    <scope>NUCLEOTIDE SEQUENCE</scope>
    <source>
        <strain evidence="2">PL3</strain>
    </source>
</reference>
<evidence type="ECO:0000313" key="3">
    <source>
        <dbReference type="Proteomes" id="UP000694308"/>
    </source>
</evidence>
<dbReference type="Pfam" id="PF10087">
    <property type="entry name" value="DUF2325"/>
    <property type="match status" value="1"/>
</dbReference>
<dbReference type="RefSeq" id="WP_218322224.1">
    <property type="nucleotide sequence ID" value="NZ_JAEEGC010000113.1"/>
</dbReference>
<gene>
    <name evidence="2" type="ORF">I6U48_19900</name>
</gene>
<comment type="similarity">
    <text evidence="1">Belongs to the UPF0751 family.</text>
</comment>